<reference evidence="5 6" key="1">
    <citation type="submission" date="2023-02" db="EMBL/GenBank/DDBJ databases">
        <title>Genome Sequence of L. cardiaca H63T.</title>
        <authorList>
            <person name="Lopez A.E."/>
            <person name="Cianciotto N.P."/>
        </authorList>
    </citation>
    <scope>NUCLEOTIDE SEQUENCE [LARGE SCALE GENOMIC DNA]</scope>
    <source>
        <strain evidence="5 6">H63</strain>
    </source>
</reference>
<sequence>MFTGLIEEQGEIIANIQGEVANRLLIKSSFKQLQTGESIAVNGVCLTLLPEHDEYLAFDVSPETLAVTTLDQLQNRDLVNLERAMSASARFGGHYVSGHVDTTACLTAMRPVGDYLEITVGDFAVCASMYLLPKGSITLDGVSLTINEVCAENIKLMLVPHTLVKTNLGKIKIGQRMNVEFDYLTRIVAHQLKIAGQLKKEVEV</sequence>
<dbReference type="PIRSF" id="PIRSF000498">
    <property type="entry name" value="Riboflavin_syn_A"/>
    <property type="match status" value="1"/>
</dbReference>
<dbReference type="RefSeq" id="WP_275090374.1">
    <property type="nucleotide sequence ID" value="NZ_CP119078.1"/>
</dbReference>
<dbReference type="EC" id="2.5.1.9" evidence="2"/>
<keyword evidence="1" id="KW-0677">Repeat</keyword>
<name>A0ABY8AV37_9GAMM</name>
<dbReference type="PROSITE" id="PS51177">
    <property type="entry name" value="LUMAZINE_BIND"/>
    <property type="match status" value="2"/>
</dbReference>
<dbReference type="PANTHER" id="PTHR21098">
    <property type="entry name" value="RIBOFLAVIN SYNTHASE ALPHA CHAIN"/>
    <property type="match status" value="1"/>
</dbReference>
<feature type="repeat" description="Lumazine-binding" evidence="3">
    <location>
        <begin position="95"/>
        <end position="192"/>
    </location>
</feature>
<evidence type="ECO:0000256" key="3">
    <source>
        <dbReference type="PROSITE-ProRule" id="PRU00524"/>
    </source>
</evidence>
<keyword evidence="6" id="KW-1185">Reference proteome</keyword>
<protein>
    <recommendedName>
        <fullName evidence="2">Riboflavin synthase</fullName>
        <ecNumber evidence="2">2.5.1.9</ecNumber>
    </recommendedName>
</protein>
<dbReference type="InterPro" id="IPR023366">
    <property type="entry name" value="ATP_synth_asu-like_sf"/>
</dbReference>
<dbReference type="EMBL" id="CP119078">
    <property type="protein sequence ID" value="WED44554.1"/>
    <property type="molecule type" value="Genomic_DNA"/>
</dbReference>
<dbReference type="GO" id="GO:0004746">
    <property type="term" value="F:riboflavin synthase activity"/>
    <property type="evidence" value="ECO:0007669"/>
    <property type="project" value="UniProtKB-EC"/>
</dbReference>
<evidence type="ECO:0000256" key="1">
    <source>
        <dbReference type="ARBA" id="ARBA00022737"/>
    </source>
</evidence>
<evidence type="ECO:0000313" key="5">
    <source>
        <dbReference type="EMBL" id="WED44554.1"/>
    </source>
</evidence>
<evidence type="ECO:0000256" key="2">
    <source>
        <dbReference type="NCBIfam" id="TIGR00187"/>
    </source>
</evidence>
<evidence type="ECO:0000313" key="6">
    <source>
        <dbReference type="Proteomes" id="UP001222087"/>
    </source>
</evidence>
<keyword evidence="5" id="KW-0808">Transferase</keyword>
<dbReference type="Pfam" id="PF00677">
    <property type="entry name" value="Lum_binding"/>
    <property type="match status" value="2"/>
</dbReference>
<dbReference type="NCBIfam" id="TIGR00187">
    <property type="entry name" value="ribE"/>
    <property type="match status" value="1"/>
</dbReference>
<dbReference type="InterPro" id="IPR017938">
    <property type="entry name" value="Riboflavin_synthase-like_b-brl"/>
</dbReference>
<dbReference type="CDD" id="cd00402">
    <property type="entry name" value="Riboflavin_synthase_like"/>
    <property type="match status" value="1"/>
</dbReference>
<dbReference type="InterPro" id="IPR001783">
    <property type="entry name" value="Lumazine-bd"/>
</dbReference>
<dbReference type="NCBIfam" id="NF006767">
    <property type="entry name" value="PRK09289.1"/>
    <property type="match status" value="1"/>
</dbReference>
<dbReference type="PANTHER" id="PTHR21098:SF0">
    <property type="entry name" value="RIBOFLAVIN SYNTHASE"/>
    <property type="match status" value="1"/>
</dbReference>
<feature type="domain" description="Lumazine-binding" evidence="4">
    <location>
        <begin position="95"/>
        <end position="192"/>
    </location>
</feature>
<feature type="repeat" description="Lumazine-binding" evidence="3">
    <location>
        <begin position="1"/>
        <end position="94"/>
    </location>
</feature>
<dbReference type="SUPFAM" id="SSF63380">
    <property type="entry name" value="Riboflavin synthase domain-like"/>
    <property type="match status" value="2"/>
</dbReference>
<evidence type="ECO:0000259" key="4">
    <source>
        <dbReference type="PROSITE" id="PS51177"/>
    </source>
</evidence>
<feature type="domain" description="Lumazine-binding" evidence="4">
    <location>
        <begin position="1"/>
        <end position="94"/>
    </location>
</feature>
<accession>A0ABY8AV37</accession>
<proteinExistence type="predicted"/>
<gene>
    <name evidence="5" type="ORF">PXX05_07140</name>
</gene>
<dbReference type="Gene3D" id="2.40.30.20">
    <property type="match status" value="2"/>
</dbReference>
<dbReference type="Proteomes" id="UP001222087">
    <property type="component" value="Chromosome"/>
</dbReference>
<dbReference type="InterPro" id="IPR026017">
    <property type="entry name" value="Lumazine-bd_dom"/>
</dbReference>
<organism evidence="5 6">
    <name type="scientific">Legionella cardiaca</name>
    <dbReference type="NCBI Taxonomy" id="1071983"/>
    <lineage>
        <taxon>Bacteria</taxon>
        <taxon>Pseudomonadati</taxon>
        <taxon>Pseudomonadota</taxon>
        <taxon>Gammaproteobacteria</taxon>
        <taxon>Legionellales</taxon>
        <taxon>Legionellaceae</taxon>
        <taxon>Legionella</taxon>
    </lineage>
</organism>